<evidence type="ECO:0000256" key="6">
    <source>
        <dbReference type="RuleBase" id="RU365089"/>
    </source>
</evidence>
<keyword evidence="6" id="KW-0814">Transposable element</keyword>
<keyword evidence="4 6" id="KW-0238">DNA-binding</keyword>
<dbReference type="Pfam" id="PF00872">
    <property type="entry name" value="Transposase_mut"/>
    <property type="match status" value="1"/>
</dbReference>
<dbReference type="GO" id="GO:0003677">
    <property type="term" value="F:DNA binding"/>
    <property type="evidence" value="ECO:0007669"/>
    <property type="project" value="UniProtKB-UniRule"/>
</dbReference>
<dbReference type="GO" id="GO:0004803">
    <property type="term" value="F:transposase activity"/>
    <property type="evidence" value="ECO:0007669"/>
    <property type="project" value="UniProtKB-UniRule"/>
</dbReference>
<dbReference type="RefSeq" id="WP_065820877.1">
    <property type="nucleotide sequence ID" value="NZ_CP014673.1"/>
</dbReference>
<dbReference type="GO" id="GO:0006313">
    <property type="term" value="P:DNA transposition"/>
    <property type="evidence" value="ECO:0007669"/>
    <property type="project" value="UniProtKB-UniRule"/>
</dbReference>
<dbReference type="PANTHER" id="PTHR33217">
    <property type="entry name" value="TRANSPOSASE FOR INSERTION SEQUENCE ELEMENT IS1081"/>
    <property type="match status" value="1"/>
</dbReference>
<evidence type="ECO:0000256" key="5">
    <source>
        <dbReference type="ARBA" id="ARBA00023172"/>
    </source>
</evidence>
<dbReference type="NCBIfam" id="NF033543">
    <property type="entry name" value="transpos_IS256"/>
    <property type="match status" value="1"/>
</dbReference>
<name>A0A1B1YLN6_THEST</name>
<evidence type="ECO:0000256" key="4">
    <source>
        <dbReference type="ARBA" id="ARBA00023125"/>
    </source>
</evidence>
<evidence type="ECO:0000256" key="1">
    <source>
        <dbReference type="ARBA" id="ARBA00002190"/>
    </source>
</evidence>
<evidence type="ECO:0000256" key="3">
    <source>
        <dbReference type="ARBA" id="ARBA00022578"/>
    </source>
</evidence>
<dbReference type="EMBL" id="CP014673">
    <property type="protein sequence ID" value="ANX01639.1"/>
    <property type="molecule type" value="Genomic_DNA"/>
</dbReference>
<keyword evidence="7" id="KW-0175">Coiled coil</keyword>
<dbReference type="EMBL" id="CP014673">
    <property type="protein sequence ID" value="ANX01653.1"/>
    <property type="molecule type" value="Genomic_DNA"/>
</dbReference>
<proteinExistence type="inferred from homology"/>
<keyword evidence="3 6" id="KW-0815">Transposition</keyword>
<keyword evidence="5 6" id="KW-0233">DNA recombination</keyword>
<gene>
    <name evidence="8" type="ORF">CSTERLE_08645</name>
    <name evidence="9" type="ORF">CSTERLE_08715</name>
</gene>
<evidence type="ECO:0000256" key="2">
    <source>
        <dbReference type="ARBA" id="ARBA00010961"/>
    </source>
</evidence>
<evidence type="ECO:0000313" key="9">
    <source>
        <dbReference type="EMBL" id="ANX01653.1"/>
    </source>
</evidence>
<organism evidence="9 10">
    <name type="scientific">Thermoclostridium stercorarium subsp. leptospartum DSM 9219</name>
    <dbReference type="NCBI Taxonomy" id="1346611"/>
    <lineage>
        <taxon>Bacteria</taxon>
        <taxon>Bacillati</taxon>
        <taxon>Bacillota</taxon>
        <taxon>Clostridia</taxon>
        <taxon>Eubacteriales</taxon>
        <taxon>Oscillospiraceae</taxon>
        <taxon>Thermoclostridium</taxon>
    </lineage>
</organism>
<protein>
    <recommendedName>
        <fullName evidence="6">Mutator family transposase</fullName>
    </recommendedName>
</protein>
<evidence type="ECO:0000256" key="7">
    <source>
        <dbReference type="SAM" id="Coils"/>
    </source>
</evidence>
<evidence type="ECO:0000313" key="10">
    <source>
        <dbReference type="Proteomes" id="UP000092931"/>
    </source>
</evidence>
<dbReference type="AlphaFoldDB" id="A0A1B1YLN6"/>
<accession>A0A1B1YLN6</accession>
<evidence type="ECO:0000313" key="8">
    <source>
        <dbReference type="EMBL" id="ANX01639.1"/>
    </source>
</evidence>
<feature type="coiled-coil region" evidence="7">
    <location>
        <begin position="283"/>
        <end position="317"/>
    </location>
</feature>
<sequence length="407" mass="47085">MATNNRMALLEQLSKYVVEKDKDFLKEALTLLINALMDAEVTSIIGAEKYERNNNRNNYRNGYRLREWDTRVGTLQLSIPKLRHGSYFPSLLEPRKMSEKALLNVVQEAYVHGVSTRKVDELVEALGMKGIDKSEVSRISKQLDEFVEEFKNRRLEGEYPYLWLDATFPKVREGGRVCSMALVIAVGVNQQGEREILGFDVGMSEDGAFWEEFLRRLVARGLKEGVRLVISDAHEGLKAAIKKILTGSAWQRCRVHFMRNVLSQVPKHYQGMVSSIIRTIFAQNDQESAREQLRHVVDELKNRFPKAMKILEEAEEEILAYMAFPREHWAQIHSTNPLERLNREIRRRTDVVCIFPNREAVIRLVGAMLMEQNDEWKVGRRYFSLESMSKITSINEFTLTPVALLHK</sequence>
<dbReference type="InterPro" id="IPR001207">
    <property type="entry name" value="Transposase_mutator"/>
</dbReference>
<reference evidence="9 10" key="1">
    <citation type="submission" date="2016-02" db="EMBL/GenBank/DDBJ databases">
        <title>Comparison of Clostridium stercorarium subspecies using comparative genomics and transcriptomics.</title>
        <authorList>
            <person name="Schellenberg J."/>
            <person name="Thallinger G."/>
            <person name="Levin D.B."/>
            <person name="Zhang X."/>
            <person name="Alvare G."/>
            <person name="Fristensky B."/>
            <person name="Sparling R."/>
        </authorList>
    </citation>
    <scope>NUCLEOTIDE SEQUENCE [LARGE SCALE GENOMIC DNA]</scope>
    <source>
        <strain evidence="9 10">DSM 9219</strain>
    </source>
</reference>
<comment type="similarity">
    <text evidence="2 6">Belongs to the transposase mutator family.</text>
</comment>
<dbReference type="PANTHER" id="PTHR33217:SF7">
    <property type="entry name" value="TRANSPOSASE FOR INSERTION SEQUENCE ELEMENT IS1081"/>
    <property type="match status" value="1"/>
</dbReference>
<comment type="function">
    <text evidence="1 6">Required for the transposition of the insertion element.</text>
</comment>
<dbReference type="Proteomes" id="UP000092931">
    <property type="component" value="Chromosome"/>
</dbReference>